<evidence type="ECO:0000256" key="1">
    <source>
        <dbReference type="ARBA" id="ARBA00004651"/>
    </source>
</evidence>
<dbReference type="PANTHER" id="PTHR11795:SF445">
    <property type="entry name" value="AMINO ACID ABC TRANSPORTER PERMEASE PROTEIN"/>
    <property type="match status" value="1"/>
</dbReference>
<comment type="caution">
    <text evidence="10">The sequence shown here is derived from an EMBL/GenBank/DDBJ whole genome shotgun (WGS) entry which is preliminary data.</text>
</comment>
<dbReference type="InterPro" id="IPR001851">
    <property type="entry name" value="ABC_transp_permease"/>
</dbReference>
<dbReference type="Proteomes" id="UP001597102">
    <property type="component" value="Unassembled WGS sequence"/>
</dbReference>
<feature type="transmembrane region" description="Helical" evidence="9">
    <location>
        <begin position="61"/>
        <end position="81"/>
    </location>
</feature>
<dbReference type="PANTHER" id="PTHR11795">
    <property type="entry name" value="BRANCHED-CHAIN AMINO ACID TRANSPORT SYSTEM PERMEASE PROTEIN LIVH"/>
    <property type="match status" value="1"/>
</dbReference>
<dbReference type="InterPro" id="IPR052157">
    <property type="entry name" value="BCAA_transport_permease"/>
</dbReference>
<dbReference type="Pfam" id="PF02653">
    <property type="entry name" value="BPD_transp_2"/>
    <property type="match status" value="1"/>
</dbReference>
<feature type="transmembrane region" description="Helical" evidence="9">
    <location>
        <begin position="93"/>
        <end position="115"/>
    </location>
</feature>
<sequence>MTAELFFQTVVNATYAASYMALIAVGFVLIFGVMGVINFAHGELYMAGAYTVVALYADMGLPFFLAVVVGLIFVGCLGLLMEVGLFRPLRDNPLGGLIASIGFLLILQTTAMLGFGVRMENVPPSTQDKIVFLDGAVLTYQRLYVILAAIGLLGALWIFLRKSKFGWSLRACAQDREAAALQGISINQTARIAMFIGAGLAGVAGALTAPLVSPTPFMGHSVIVTAFIIIIVGGIGSLEGAVLVAILYGFVYTFVTTMYDGTLANIVGLLLMLAVLIVKPTGLFGAKERA</sequence>
<feature type="transmembrane region" description="Helical" evidence="9">
    <location>
        <begin position="192"/>
        <end position="211"/>
    </location>
</feature>
<keyword evidence="3" id="KW-1003">Cell membrane</keyword>
<evidence type="ECO:0000256" key="7">
    <source>
        <dbReference type="ARBA" id="ARBA00023136"/>
    </source>
</evidence>
<name>A0ABW3JF17_9HYPH</name>
<accession>A0ABW3JF17</accession>
<dbReference type="RefSeq" id="WP_379090752.1">
    <property type="nucleotide sequence ID" value="NZ_JBHTJO010000002.1"/>
</dbReference>
<proteinExistence type="inferred from homology"/>
<evidence type="ECO:0000256" key="3">
    <source>
        <dbReference type="ARBA" id="ARBA00022475"/>
    </source>
</evidence>
<keyword evidence="5" id="KW-0029">Amino-acid transport</keyword>
<feature type="transmembrane region" description="Helical" evidence="9">
    <location>
        <begin position="21"/>
        <end position="41"/>
    </location>
</feature>
<gene>
    <name evidence="10" type="ORF">ACFQ2F_13035</name>
</gene>
<organism evidence="10 11">
    <name type="scientific">Methyloligella solikamskensis</name>
    <dbReference type="NCBI Taxonomy" id="1177756"/>
    <lineage>
        <taxon>Bacteria</taxon>
        <taxon>Pseudomonadati</taxon>
        <taxon>Pseudomonadota</taxon>
        <taxon>Alphaproteobacteria</taxon>
        <taxon>Hyphomicrobiales</taxon>
        <taxon>Hyphomicrobiaceae</taxon>
        <taxon>Methyloligella</taxon>
    </lineage>
</organism>
<evidence type="ECO:0000256" key="6">
    <source>
        <dbReference type="ARBA" id="ARBA00022989"/>
    </source>
</evidence>
<evidence type="ECO:0000256" key="5">
    <source>
        <dbReference type="ARBA" id="ARBA00022970"/>
    </source>
</evidence>
<feature type="transmembrane region" description="Helical" evidence="9">
    <location>
        <begin position="265"/>
        <end position="286"/>
    </location>
</feature>
<comment type="subcellular location">
    <subcellularLocation>
        <location evidence="1">Cell membrane</location>
        <topology evidence="1">Multi-pass membrane protein</topology>
    </subcellularLocation>
</comment>
<feature type="transmembrane region" description="Helical" evidence="9">
    <location>
        <begin position="143"/>
        <end position="160"/>
    </location>
</feature>
<evidence type="ECO:0000256" key="2">
    <source>
        <dbReference type="ARBA" id="ARBA00022448"/>
    </source>
</evidence>
<keyword evidence="11" id="KW-1185">Reference proteome</keyword>
<dbReference type="EMBL" id="JBHTJO010000002">
    <property type="protein sequence ID" value="MFD0988022.1"/>
    <property type="molecule type" value="Genomic_DNA"/>
</dbReference>
<reference evidence="11" key="1">
    <citation type="journal article" date="2019" name="Int. J. Syst. Evol. Microbiol.">
        <title>The Global Catalogue of Microorganisms (GCM) 10K type strain sequencing project: providing services to taxonomists for standard genome sequencing and annotation.</title>
        <authorList>
            <consortium name="The Broad Institute Genomics Platform"/>
            <consortium name="The Broad Institute Genome Sequencing Center for Infectious Disease"/>
            <person name="Wu L."/>
            <person name="Ma J."/>
        </authorList>
    </citation>
    <scope>NUCLEOTIDE SEQUENCE [LARGE SCALE GENOMIC DNA]</scope>
    <source>
        <strain evidence="11">CCUG 61697</strain>
    </source>
</reference>
<keyword evidence="6 9" id="KW-1133">Transmembrane helix</keyword>
<keyword evidence="7 9" id="KW-0472">Membrane</keyword>
<evidence type="ECO:0000313" key="11">
    <source>
        <dbReference type="Proteomes" id="UP001597102"/>
    </source>
</evidence>
<keyword evidence="4 9" id="KW-0812">Transmembrane</keyword>
<evidence type="ECO:0000256" key="8">
    <source>
        <dbReference type="ARBA" id="ARBA00037998"/>
    </source>
</evidence>
<dbReference type="CDD" id="cd06582">
    <property type="entry name" value="TM_PBP1_LivH_like"/>
    <property type="match status" value="1"/>
</dbReference>
<keyword evidence="2" id="KW-0813">Transport</keyword>
<comment type="similarity">
    <text evidence="8">Belongs to the binding-protein-dependent transport system permease family. LivHM subfamily.</text>
</comment>
<evidence type="ECO:0000313" key="10">
    <source>
        <dbReference type="EMBL" id="MFD0988022.1"/>
    </source>
</evidence>
<protein>
    <submittedName>
        <fullName evidence="10">Branched-chain amino acid ABC transporter permease</fullName>
    </submittedName>
</protein>
<evidence type="ECO:0000256" key="9">
    <source>
        <dbReference type="SAM" id="Phobius"/>
    </source>
</evidence>
<evidence type="ECO:0000256" key="4">
    <source>
        <dbReference type="ARBA" id="ARBA00022692"/>
    </source>
</evidence>